<evidence type="ECO:0000256" key="2">
    <source>
        <dbReference type="SAM" id="Phobius"/>
    </source>
</evidence>
<name>A0A9X3I289_9FLAO</name>
<dbReference type="InterPro" id="IPR052336">
    <property type="entry name" value="MlaD_Phospholipid_Transporter"/>
</dbReference>
<evidence type="ECO:0000313" key="4">
    <source>
        <dbReference type="EMBL" id="MCX2839766.1"/>
    </source>
</evidence>
<dbReference type="AlphaFoldDB" id="A0A9X3I289"/>
<keyword evidence="2" id="KW-0472">Membrane</keyword>
<evidence type="ECO:0000313" key="5">
    <source>
        <dbReference type="Proteomes" id="UP001148482"/>
    </source>
</evidence>
<gene>
    <name evidence="4" type="ORF">OQ279_16595</name>
</gene>
<protein>
    <submittedName>
        <fullName evidence="4">MlaD family protein</fullName>
    </submittedName>
</protein>
<proteinExistence type="predicted"/>
<keyword evidence="5" id="KW-1185">Reference proteome</keyword>
<reference evidence="4" key="1">
    <citation type="submission" date="2022-11" db="EMBL/GenBank/DDBJ databases">
        <title>Salinimicrobium profundisediminis sp. nov., isolated from deep-sea sediment of the Mariana Trench.</title>
        <authorList>
            <person name="Fu H."/>
        </authorList>
    </citation>
    <scope>NUCLEOTIDE SEQUENCE</scope>
    <source>
        <strain evidence="4">MT39</strain>
    </source>
</reference>
<dbReference type="RefSeq" id="WP_266071179.1">
    <property type="nucleotide sequence ID" value="NZ_JAPJDA010000036.1"/>
</dbReference>
<dbReference type="PANTHER" id="PTHR33371:SF4">
    <property type="entry name" value="INTERMEMBRANE PHOSPHOLIPID TRANSPORT SYSTEM BINDING PROTEIN MLAD"/>
    <property type="match status" value="1"/>
</dbReference>
<keyword evidence="2" id="KW-0812">Transmembrane</keyword>
<dbReference type="Proteomes" id="UP001148482">
    <property type="component" value="Unassembled WGS sequence"/>
</dbReference>
<dbReference type="Pfam" id="PF02470">
    <property type="entry name" value="MlaD"/>
    <property type="match status" value="1"/>
</dbReference>
<keyword evidence="1" id="KW-0175">Coiled coil</keyword>
<sequence length="333" mass="36069">MKNSNSQNLRLGIFVIVGIIIFITAVYFIGNRQNLFGNNSVIVSVFKDVNGLQRGNNVRFAGVNVGTVQSITIVNDTSIAVNMRIDQRTMDLISKNSLATISSDGLVGSMIINLLPGEKADVAPVPVSSGDTIKSISKIATADMLTTLNTTNENAALLTADLLKITNSINKGEGTLGALIKDKEMAANIKESIKDLRKATGEVSIMVNNLNKITTQVNFKESVAGVLLNDTTAAKQIEGIISNLEISALEIGVMTSNLQQVSYDLKNGEGTLDYLLNDAGAVDKLDATLQNIEEATKKFDENMKALQHNILFRGYFKRQAKLQAEEETNKEQE</sequence>
<comment type="caution">
    <text evidence="4">The sequence shown here is derived from an EMBL/GenBank/DDBJ whole genome shotgun (WGS) entry which is preliminary data.</text>
</comment>
<feature type="transmembrane region" description="Helical" evidence="2">
    <location>
        <begin position="12"/>
        <end position="30"/>
    </location>
</feature>
<evidence type="ECO:0000259" key="3">
    <source>
        <dbReference type="Pfam" id="PF02470"/>
    </source>
</evidence>
<organism evidence="4 5">
    <name type="scientific">Salinimicrobium profundisediminis</name>
    <dbReference type="NCBI Taxonomy" id="2994553"/>
    <lineage>
        <taxon>Bacteria</taxon>
        <taxon>Pseudomonadati</taxon>
        <taxon>Bacteroidota</taxon>
        <taxon>Flavobacteriia</taxon>
        <taxon>Flavobacteriales</taxon>
        <taxon>Flavobacteriaceae</taxon>
        <taxon>Salinimicrobium</taxon>
    </lineage>
</organism>
<accession>A0A9X3I289</accession>
<dbReference type="EMBL" id="JAPJDA010000036">
    <property type="protein sequence ID" value="MCX2839766.1"/>
    <property type="molecule type" value="Genomic_DNA"/>
</dbReference>
<feature type="domain" description="Mce/MlaD" evidence="3">
    <location>
        <begin position="41"/>
        <end position="117"/>
    </location>
</feature>
<feature type="coiled-coil region" evidence="1">
    <location>
        <begin position="282"/>
        <end position="309"/>
    </location>
</feature>
<keyword evidence="2" id="KW-1133">Transmembrane helix</keyword>
<dbReference type="PANTHER" id="PTHR33371">
    <property type="entry name" value="INTERMEMBRANE PHOSPHOLIPID TRANSPORT SYSTEM BINDING PROTEIN MLAD-RELATED"/>
    <property type="match status" value="1"/>
</dbReference>
<evidence type="ECO:0000256" key="1">
    <source>
        <dbReference type="SAM" id="Coils"/>
    </source>
</evidence>
<dbReference type="InterPro" id="IPR003399">
    <property type="entry name" value="Mce/MlaD"/>
</dbReference>